<accession>A0A852V370</accession>
<dbReference type="CDD" id="cd16917">
    <property type="entry name" value="HATPase_UhpB-NarQ-NarX-like"/>
    <property type="match status" value="1"/>
</dbReference>
<evidence type="ECO:0000256" key="9">
    <source>
        <dbReference type="SAM" id="MobiDB-lite"/>
    </source>
</evidence>
<dbReference type="PANTHER" id="PTHR24421">
    <property type="entry name" value="NITRATE/NITRITE SENSOR PROTEIN NARX-RELATED"/>
    <property type="match status" value="1"/>
</dbReference>
<keyword evidence="14" id="KW-1185">Reference proteome</keyword>
<feature type="transmembrane region" description="Helical" evidence="10">
    <location>
        <begin position="245"/>
        <end position="263"/>
    </location>
</feature>
<protein>
    <recommendedName>
        <fullName evidence="2">histidine kinase</fullName>
        <ecNumber evidence="2">2.7.13.3</ecNumber>
    </recommendedName>
</protein>
<keyword evidence="6 13" id="KW-0418">Kinase</keyword>
<feature type="region of interest" description="Disordered" evidence="9">
    <location>
        <begin position="1"/>
        <end position="21"/>
    </location>
</feature>
<comment type="catalytic activity">
    <reaction evidence="1">
        <text>ATP + protein L-histidine = ADP + protein N-phospho-L-histidine.</text>
        <dbReference type="EC" id="2.7.13.3"/>
    </reaction>
</comment>
<dbReference type="PANTHER" id="PTHR24421:SF10">
    <property type="entry name" value="NITRATE_NITRITE SENSOR PROTEIN NARQ"/>
    <property type="match status" value="1"/>
</dbReference>
<feature type="transmembrane region" description="Helical" evidence="10">
    <location>
        <begin position="209"/>
        <end position="233"/>
    </location>
</feature>
<proteinExistence type="predicted"/>
<dbReference type="Pfam" id="PF02518">
    <property type="entry name" value="HATPase_c"/>
    <property type="match status" value="1"/>
</dbReference>
<feature type="transmembrane region" description="Helical" evidence="10">
    <location>
        <begin position="179"/>
        <end position="197"/>
    </location>
</feature>
<dbReference type="GO" id="GO:0000155">
    <property type="term" value="F:phosphorelay sensor kinase activity"/>
    <property type="evidence" value="ECO:0007669"/>
    <property type="project" value="InterPro"/>
</dbReference>
<dbReference type="InterPro" id="IPR050482">
    <property type="entry name" value="Sensor_HK_TwoCompSys"/>
</dbReference>
<evidence type="ECO:0000259" key="12">
    <source>
        <dbReference type="Pfam" id="PF07730"/>
    </source>
</evidence>
<feature type="transmembrane region" description="Helical" evidence="10">
    <location>
        <begin position="269"/>
        <end position="288"/>
    </location>
</feature>
<feature type="transmembrane region" description="Helical" evidence="10">
    <location>
        <begin position="119"/>
        <end position="140"/>
    </location>
</feature>
<comment type="caution">
    <text evidence="13">The sequence shown here is derived from an EMBL/GenBank/DDBJ whole genome shotgun (WGS) entry which is preliminary data.</text>
</comment>
<evidence type="ECO:0000256" key="1">
    <source>
        <dbReference type="ARBA" id="ARBA00000085"/>
    </source>
</evidence>
<dbReference type="GO" id="GO:0046983">
    <property type="term" value="F:protein dimerization activity"/>
    <property type="evidence" value="ECO:0007669"/>
    <property type="project" value="InterPro"/>
</dbReference>
<dbReference type="Gene3D" id="1.20.5.1930">
    <property type="match status" value="1"/>
</dbReference>
<feature type="transmembrane region" description="Helical" evidence="10">
    <location>
        <begin position="93"/>
        <end position="112"/>
    </location>
</feature>
<evidence type="ECO:0000256" key="10">
    <source>
        <dbReference type="SAM" id="Phobius"/>
    </source>
</evidence>
<dbReference type="SUPFAM" id="SSF55874">
    <property type="entry name" value="ATPase domain of HSP90 chaperone/DNA topoisomerase II/histidine kinase"/>
    <property type="match status" value="1"/>
</dbReference>
<keyword evidence="10" id="KW-0812">Transmembrane</keyword>
<evidence type="ECO:0000259" key="11">
    <source>
        <dbReference type="Pfam" id="PF02518"/>
    </source>
</evidence>
<name>A0A852V370_9ACTN</name>
<keyword evidence="7" id="KW-0067">ATP-binding</keyword>
<dbReference type="Proteomes" id="UP000576393">
    <property type="component" value="Unassembled WGS sequence"/>
</dbReference>
<feature type="domain" description="Signal transduction histidine kinase subgroup 3 dimerisation and phosphoacceptor" evidence="12">
    <location>
        <begin position="349"/>
        <end position="413"/>
    </location>
</feature>
<keyword evidence="10" id="KW-0472">Membrane</keyword>
<dbReference type="InterPro" id="IPR003594">
    <property type="entry name" value="HATPase_dom"/>
</dbReference>
<evidence type="ECO:0000313" key="13">
    <source>
        <dbReference type="EMBL" id="NYF41793.1"/>
    </source>
</evidence>
<keyword evidence="10" id="KW-1133">Transmembrane helix</keyword>
<sequence length="620" mass="64107">MRFRDPSAAPPSRGPAPGGGRRGWAVDVCLAAAAVALDRLISGGTYSGGTVPALITWGFALLAGAPMGFVRRFPLTVCALLAAVLVVCDQVGAYTANTAQILLSVAAGVAAHRGDRRRAAAAAVLTAAATAVNVADPGIALTTASWYVPAVAGVIPVAVGRYLRHPIEPMALVERRPGLDLLLAGGGVAFMVLDTWTKWHDGPLPVWGAGWFTICCGLTAGLARTLPGTAFAVQALLVLMADRTAGFAVGPMQGLFLVTLGVFAMRASWSWTGVAYVTASIVTALSFVGDELSRITPPRVIALLAMVAAPVAIGRYVGIRRATTELRLAMAEEARLLTAERARADLLAERERIARDVHDIVAHHVGAMVLRAGAAQYAAPSGPVAEALADIRATGHQVLEDLRGLLSVVRDPDLGHPPLLDPEDVVREAVERMNAAGLRAELRLDPEVGRLPLVSRASAARIVQEGLTNVLKHAGPGTSVAVELAVTGDGLTVDVVNGAPPDSRDGALTASSDGAPPPPPAHPDAPEPREIPEATESGARGLRDALPGAGQGVAGMRERARALGGRLSAGPDGAGGWRLAVTLPADPADPAALEGRTGRPGWTGWNRVCHEERTVPEEAT</sequence>
<feature type="region of interest" description="Disordered" evidence="9">
    <location>
        <begin position="495"/>
        <end position="532"/>
    </location>
</feature>
<feature type="transmembrane region" description="Helical" evidence="10">
    <location>
        <begin position="300"/>
        <end position="318"/>
    </location>
</feature>
<evidence type="ECO:0000256" key="4">
    <source>
        <dbReference type="ARBA" id="ARBA00022679"/>
    </source>
</evidence>
<dbReference type="EC" id="2.7.13.3" evidence="2"/>
<dbReference type="InterPro" id="IPR011712">
    <property type="entry name" value="Sig_transdc_His_kin_sub3_dim/P"/>
</dbReference>
<dbReference type="RefSeq" id="WP_246424462.1">
    <property type="nucleotide sequence ID" value="NZ_JACCCO010000002.1"/>
</dbReference>
<gene>
    <name evidence="13" type="ORF">HDA43_003994</name>
</gene>
<evidence type="ECO:0000256" key="7">
    <source>
        <dbReference type="ARBA" id="ARBA00022840"/>
    </source>
</evidence>
<dbReference type="EMBL" id="JACCCO010000002">
    <property type="protein sequence ID" value="NYF41793.1"/>
    <property type="molecule type" value="Genomic_DNA"/>
</dbReference>
<dbReference type="Pfam" id="PF07730">
    <property type="entry name" value="HisKA_3"/>
    <property type="match status" value="1"/>
</dbReference>
<keyword evidence="8" id="KW-0902">Two-component regulatory system</keyword>
<evidence type="ECO:0000256" key="6">
    <source>
        <dbReference type="ARBA" id="ARBA00022777"/>
    </source>
</evidence>
<evidence type="ECO:0000256" key="8">
    <source>
        <dbReference type="ARBA" id="ARBA00023012"/>
    </source>
</evidence>
<keyword evidence="5" id="KW-0547">Nucleotide-binding</keyword>
<dbReference type="GO" id="GO:0016020">
    <property type="term" value="C:membrane"/>
    <property type="evidence" value="ECO:0007669"/>
    <property type="project" value="InterPro"/>
</dbReference>
<dbReference type="Gene3D" id="3.30.565.10">
    <property type="entry name" value="Histidine kinase-like ATPase, C-terminal domain"/>
    <property type="match status" value="1"/>
</dbReference>
<evidence type="ECO:0000313" key="14">
    <source>
        <dbReference type="Proteomes" id="UP000576393"/>
    </source>
</evidence>
<keyword evidence="4" id="KW-0808">Transferase</keyword>
<dbReference type="GO" id="GO:0005524">
    <property type="term" value="F:ATP binding"/>
    <property type="evidence" value="ECO:0007669"/>
    <property type="project" value="UniProtKB-KW"/>
</dbReference>
<evidence type="ECO:0000256" key="5">
    <source>
        <dbReference type="ARBA" id="ARBA00022741"/>
    </source>
</evidence>
<feature type="transmembrane region" description="Helical" evidence="10">
    <location>
        <begin position="44"/>
        <end position="62"/>
    </location>
</feature>
<organism evidence="13 14">
    <name type="scientific">Streptosporangium sandarakinum</name>
    <dbReference type="NCBI Taxonomy" id="1260955"/>
    <lineage>
        <taxon>Bacteria</taxon>
        <taxon>Bacillati</taxon>
        <taxon>Actinomycetota</taxon>
        <taxon>Actinomycetes</taxon>
        <taxon>Streptosporangiales</taxon>
        <taxon>Streptosporangiaceae</taxon>
        <taxon>Streptosporangium</taxon>
    </lineage>
</organism>
<dbReference type="InterPro" id="IPR036890">
    <property type="entry name" value="HATPase_C_sf"/>
</dbReference>
<reference evidence="13 14" key="1">
    <citation type="submission" date="2020-07" db="EMBL/GenBank/DDBJ databases">
        <title>Sequencing the genomes of 1000 actinobacteria strains.</title>
        <authorList>
            <person name="Klenk H.-P."/>
        </authorList>
    </citation>
    <scope>NUCLEOTIDE SEQUENCE [LARGE SCALE GENOMIC DNA]</scope>
    <source>
        <strain evidence="13 14">DSM 45763</strain>
    </source>
</reference>
<evidence type="ECO:0000256" key="3">
    <source>
        <dbReference type="ARBA" id="ARBA00022553"/>
    </source>
</evidence>
<dbReference type="AlphaFoldDB" id="A0A852V370"/>
<feature type="domain" description="Histidine kinase/HSP90-like ATPase" evidence="11">
    <location>
        <begin position="459"/>
        <end position="586"/>
    </location>
</feature>
<feature type="transmembrane region" description="Helical" evidence="10">
    <location>
        <begin position="146"/>
        <end position="163"/>
    </location>
</feature>
<keyword evidence="3" id="KW-0597">Phosphoprotein</keyword>
<evidence type="ECO:0000256" key="2">
    <source>
        <dbReference type="ARBA" id="ARBA00012438"/>
    </source>
</evidence>